<dbReference type="Pfam" id="PF08281">
    <property type="entry name" value="Sigma70_r4_2"/>
    <property type="match status" value="1"/>
</dbReference>
<dbReference type="AlphaFoldDB" id="A0A0P0NVK8"/>
<evidence type="ECO:0000256" key="2">
    <source>
        <dbReference type="ARBA" id="ARBA00023015"/>
    </source>
</evidence>
<dbReference type="Pfam" id="PF04542">
    <property type="entry name" value="Sigma70_r2"/>
    <property type="match status" value="1"/>
</dbReference>
<keyword evidence="8" id="KW-1185">Reference proteome</keyword>
<dbReference type="KEGG" id="chq:AQ619_00450"/>
<dbReference type="EMBL" id="CP013002">
    <property type="protein sequence ID" value="ALL11963.1"/>
    <property type="molecule type" value="Genomic_DNA"/>
</dbReference>
<reference evidence="7 8" key="1">
    <citation type="submission" date="2015-10" db="EMBL/GenBank/DDBJ databases">
        <title>Conservation of the essential genome among Caulobacter and Brevundimonas species.</title>
        <authorList>
            <person name="Scott D."/>
            <person name="Ely B."/>
        </authorList>
    </citation>
    <scope>NUCLEOTIDE SEQUENCE [LARGE SCALE GENOMIC DNA]</scope>
    <source>
        <strain evidence="7 8">CB4</strain>
    </source>
</reference>
<proteinExistence type="inferred from homology"/>
<dbReference type="SUPFAM" id="SSF88659">
    <property type="entry name" value="Sigma3 and sigma4 domains of RNA polymerase sigma factors"/>
    <property type="match status" value="1"/>
</dbReference>
<dbReference type="InterPro" id="IPR013324">
    <property type="entry name" value="RNA_pol_sigma_r3/r4-like"/>
</dbReference>
<dbReference type="STRING" id="69395.AQ619_00450"/>
<evidence type="ECO:0000259" key="5">
    <source>
        <dbReference type="Pfam" id="PF04542"/>
    </source>
</evidence>
<dbReference type="Proteomes" id="UP000056905">
    <property type="component" value="Chromosome"/>
</dbReference>
<dbReference type="NCBIfam" id="TIGR02937">
    <property type="entry name" value="sigma70-ECF"/>
    <property type="match status" value="1"/>
</dbReference>
<dbReference type="Gene3D" id="1.10.10.10">
    <property type="entry name" value="Winged helix-like DNA-binding domain superfamily/Winged helix DNA-binding domain"/>
    <property type="match status" value="1"/>
</dbReference>
<dbReference type="InterPro" id="IPR014284">
    <property type="entry name" value="RNA_pol_sigma-70_dom"/>
</dbReference>
<dbReference type="SUPFAM" id="SSF88946">
    <property type="entry name" value="Sigma2 domain of RNA polymerase sigma factors"/>
    <property type="match status" value="1"/>
</dbReference>
<keyword evidence="3" id="KW-0731">Sigma factor</keyword>
<keyword evidence="4" id="KW-0804">Transcription</keyword>
<dbReference type="InterPro" id="IPR039425">
    <property type="entry name" value="RNA_pol_sigma-70-like"/>
</dbReference>
<organism evidence="7 8">
    <name type="scientific">Caulobacter henricii</name>
    <dbReference type="NCBI Taxonomy" id="69395"/>
    <lineage>
        <taxon>Bacteria</taxon>
        <taxon>Pseudomonadati</taxon>
        <taxon>Pseudomonadota</taxon>
        <taxon>Alphaproteobacteria</taxon>
        <taxon>Caulobacterales</taxon>
        <taxon>Caulobacteraceae</taxon>
        <taxon>Caulobacter</taxon>
    </lineage>
</organism>
<dbReference type="GO" id="GO:0003677">
    <property type="term" value="F:DNA binding"/>
    <property type="evidence" value="ECO:0007669"/>
    <property type="project" value="InterPro"/>
</dbReference>
<dbReference type="GO" id="GO:0016987">
    <property type="term" value="F:sigma factor activity"/>
    <property type="evidence" value="ECO:0007669"/>
    <property type="project" value="UniProtKB-KW"/>
</dbReference>
<dbReference type="RefSeq" id="WP_062142737.1">
    <property type="nucleotide sequence ID" value="NZ_CP013002.1"/>
</dbReference>
<evidence type="ECO:0000313" key="7">
    <source>
        <dbReference type="EMBL" id="ALL11963.1"/>
    </source>
</evidence>
<dbReference type="InterPro" id="IPR013249">
    <property type="entry name" value="RNA_pol_sigma70_r4_t2"/>
</dbReference>
<accession>A0A0P0NVK8</accession>
<gene>
    <name evidence="7" type="ORF">AQ619_00450</name>
</gene>
<evidence type="ECO:0000256" key="1">
    <source>
        <dbReference type="ARBA" id="ARBA00010641"/>
    </source>
</evidence>
<dbReference type="InterPro" id="IPR013325">
    <property type="entry name" value="RNA_pol_sigma_r2"/>
</dbReference>
<evidence type="ECO:0000259" key="6">
    <source>
        <dbReference type="Pfam" id="PF08281"/>
    </source>
</evidence>
<protein>
    <submittedName>
        <fullName evidence="7">RNA polymerase subunit sigma-70</fullName>
    </submittedName>
</protein>
<feature type="domain" description="RNA polymerase sigma factor 70 region 4 type 2" evidence="6">
    <location>
        <begin position="119"/>
        <end position="171"/>
    </location>
</feature>
<dbReference type="GO" id="GO:0006352">
    <property type="term" value="P:DNA-templated transcription initiation"/>
    <property type="evidence" value="ECO:0007669"/>
    <property type="project" value="InterPro"/>
</dbReference>
<evidence type="ECO:0000313" key="8">
    <source>
        <dbReference type="Proteomes" id="UP000056905"/>
    </source>
</evidence>
<keyword evidence="2" id="KW-0805">Transcription regulation</keyword>
<dbReference type="PANTHER" id="PTHR43133:SF25">
    <property type="entry name" value="RNA POLYMERASE SIGMA FACTOR RFAY-RELATED"/>
    <property type="match status" value="1"/>
</dbReference>
<feature type="domain" description="RNA polymerase sigma-70 region 2" evidence="5">
    <location>
        <begin position="31"/>
        <end position="93"/>
    </location>
</feature>
<dbReference type="InterPro" id="IPR036388">
    <property type="entry name" value="WH-like_DNA-bd_sf"/>
</dbReference>
<name>A0A0P0NVK8_9CAUL</name>
<dbReference type="OrthoDB" id="9803470at2"/>
<dbReference type="Gene3D" id="1.10.1740.10">
    <property type="match status" value="1"/>
</dbReference>
<dbReference type="InterPro" id="IPR007627">
    <property type="entry name" value="RNA_pol_sigma70_r2"/>
</dbReference>
<dbReference type="CDD" id="cd06171">
    <property type="entry name" value="Sigma70_r4"/>
    <property type="match status" value="1"/>
</dbReference>
<dbReference type="PANTHER" id="PTHR43133">
    <property type="entry name" value="RNA POLYMERASE ECF-TYPE SIGMA FACTO"/>
    <property type="match status" value="1"/>
</dbReference>
<sequence length="205" mass="22483">MSPPDTEAQVGRSPFDPPRDQAFKRELVKLIPHLRAFARTLTGDPTAADDLAQDAMMKAWDARASFQLGTNMKAWTFMILRNQFYSEKRRSWRQSQLDQEAAERTLVAVDDPEAPVALDELRLSLAMLPAEQREALILVGAGGFAYEEAAAICGCAVGTVKSRVSRARRALQAILEAGAYDRDGRSAGEAMGSILADAERLSSLR</sequence>
<evidence type="ECO:0000256" key="3">
    <source>
        <dbReference type="ARBA" id="ARBA00023082"/>
    </source>
</evidence>
<evidence type="ECO:0000256" key="4">
    <source>
        <dbReference type="ARBA" id="ARBA00023163"/>
    </source>
</evidence>
<comment type="similarity">
    <text evidence="1">Belongs to the sigma-70 factor family. ECF subfamily.</text>
</comment>
<dbReference type="eggNOG" id="COG1595">
    <property type="taxonomic scope" value="Bacteria"/>
</dbReference>